<gene>
    <name evidence="3" type="ORF">LEP1GSC172_2423</name>
</gene>
<evidence type="ECO:0000256" key="2">
    <source>
        <dbReference type="SAM" id="MobiDB-lite"/>
    </source>
</evidence>
<dbReference type="InterPro" id="IPR030885">
    <property type="entry name" value="Lepto_longest"/>
</dbReference>
<dbReference type="Gene3D" id="2.170.16.10">
    <property type="entry name" value="Hedgehog/Intein (Hint) domain"/>
    <property type="match status" value="1"/>
</dbReference>
<dbReference type="PROSITE" id="PS50818">
    <property type="entry name" value="INTEIN_C_TER"/>
    <property type="match status" value="1"/>
</dbReference>
<dbReference type="NCBIfam" id="TIGR04388">
    <property type="entry name" value="Lepto_longest"/>
    <property type="match status" value="1"/>
</dbReference>
<evidence type="ECO:0000313" key="3">
    <source>
        <dbReference type="EMBL" id="EMO54992.1"/>
    </source>
</evidence>
<dbReference type="NCBIfam" id="TIGR01443">
    <property type="entry name" value="intein_Cterm"/>
    <property type="match status" value="1"/>
</dbReference>
<dbReference type="InterPro" id="IPR030934">
    <property type="entry name" value="Intein_C"/>
</dbReference>
<dbReference type="GO" id="GO:0016539">
    <property type="term" value="P:intein-mediated protein splicing"/>
    <property type="evidence" value="ECO:0007669"/>
    <property type="project" value="InterPro"/>
</dbReference>
<keyword evidence="1" id="KW-0175">Coiled coil</keyword>
<dbReference type="InterPro" id="IPR036844">
    <property type="entry name" value="Hint_dom_sf"/>
</dbReference>
<comment type="caution">
    <text evidence="3">The sequence shown here is derived from an EMBL/GenBank/DDBJ whole genome shotgun (WGS) entry which is preliminary data.</text>
</comment>
<reference evidence="3 4" key="1">
    <citation type="submission" date="2013-01" db="EMBL/GenBank/DDBJ databases">
        <authorList>
            <person name="Harkins D.M."/>
            <person name="Durkin A.S."/>
            <person name="Brinkac L.M."/>
            <person name="Haft D.H."/>
            <person name="Selengut J.D."/>
            <person name="Sanka R."/>
            <person name="DePew J."/>
            <person name="Purushe J."/>
            <person name="Matthias M.A."/>
            <person name="Vinetz J.M."/>
            <person name="Sutton G.G."/>
            <person name="Nierman W.C."/>
            <person name="Fouts D.E."/>
        </authorList>
    </citation>
    <scope>NUCLEOTIDE SEQUENCE [LARGE SCALE GENOMIC DNA]</scope>
    <source>
        <strain evidence="3 4">HAI1536</strain>
    </source>
</reference>
<accession>M6VC12</accession>
<organism evidence="3 4">
    <name type="scientific">Leptospira noguchii</name>
    <dbReference type="NCBI Taxonomy" id="28182"/>
    <lineage>
        <taxon>Bacteria</taxon>
        <taxon>Pseudomonadati</taxon>
        <taxon>Spirochaetota</taxon>
        <taxon>Spirochaetia</taxon>
        <taxon>Leptospirales</taxon>
        <taxon>Leptospiraceae</taxon>
        <taxon>Leptospira</taxon>
    </lineage>
</organism>
<protein>
    <submittedName>
        <fullName evidence="3">Intein C-terminal splicing domain protein</fullName>
    </submittedName>
</protein>
<name>M6VC12_9LEPT</name>
<dbReference type="InterPro" id="IPR006141">
    <property type="entry name" value="Intein_N"/>
</dbReference>
<evidence type="ECO:0000256" key="1">
    <source>
        <dbReference type="SAM" id="Coils"/>
    </source>
</evidence>
<dbReference type="Proteomes" id="UP000012112">
    <property type="component" value="Unassembled WGS sequence"/>
</dbReference>
<feature type="coiled-coil region" evidence="1">
    <location>
        <begin position="1838"/>
        <end position="1872"/>
    </location>
</feature>
<evidence type="ECO:0000313" key="4">
    <source>
        <dbReference type="Proteomes" id="UP000012112"/>
    </source>
</evidence>
<proteinExistence type="predicted"/>
<dbReference type="SUPFAM" id="SSF51294">
    <property type="entry name" value="Hedgehog/intein (Hint) domain"/>
    <property type="match status" value="2"/>
</dbReference>
<dbReference type="EMBL" id="AKWD02000016">
    <property type="protein sequence ID" value="EMO54992.1"/>
    <property type="molecule type" value="Genomic_DNA"/>
</dbReference>
<sequence>MPSVTNWTAQVASYNAQYANWQTQMQTAITSAQNAYNAGVQDIQNQESSWLAQMGQLQQQASNAFDAAANALKNGQGQGNYGQLTQQILAGLNKGQLQSNISNSTDTMQYGDGFSNILNNLDRNADRGIPNFSLLSSFGSSMSRALTGVSNLTLLSSTNNALMDNILGYMQSVAESMRNEKQFTQNGQQDLIEAHGLKTKVIKTHDKYSGEEISTSYVLDENGNIRMFKDEDGEMKQMTVGDWIQETCGKDLGKCGSYTENKYESVAIDSKGNITAHRSVYNGTTSQCGADFAQASSYCYNEDNRVVTIAPPNPKALLLGRGASRLGDIFDGNDNGIGDLVNTTFQNVGTFLSSSKYTDGLFYDVKNAQMESDHNASIAANDVSNKVKIANLIVDYAEAVLYGGMSTRSWITKQAHQAVQDVMATALVNTFDLSPEVAAFLSGGLMAREVARHEKNSFAVQNWGINRGIHDIAESLNRSDLKFLSVGEVLESINIGPNAEKLRAIEDWKDFKYQTYAFGIQQVGKANGLPPETAAAISQAVVSHLRMQVVKDELGMRSGMYSLNAVGGAIRGILNGIEALVGEIVGGIILKGVAHVSNEAGLTGDSYEHTYGKSVQQRIDLLKHKEEKNIIRQSAANDVAAYGAVVQAAGDDLHLDPAVTENWVKMTTEFVSRKQADSELHHRNGFLGGKGAFPVVTWVDNTIFNGAITTLLAKAVKGVTTTVGDIGHFISPKSDTFRHSMYQQGNNFYNDMTSTDVKARAQQGIINKAYLETQMRDKLFDAIGEAFFTGDKEAAHNLGLLLKHHIDQKEAKKAAREQRLKDTQMIVQVAAAAAATYFGGPAGIQMLNSIIGTSATAINTTLATVGLSLNNAQVAALAVSTAVSIGVESSINGTNGAAAALINGLISTATMGVKTPVTGYVSYTKHQNANLLTGQHEVKGGWGGGLSANIAGAKSLPVGEAIKAFAAAMKMSNLSLGLSYNADAGLGMNVNTNFTSGLGLGLDYNFKSKDYTANASYDLNNIGGKKWANVNLGISASKSGHASFSASYNSDGNTHIPQSLRGGGATLDFGNDGLIGLSVQGLKGATIGTLTYDTNTHGFQPLSLNYNFQNEFNQGQAAENAANNHQKSQMEILMKELSLGTKMDKPLFTQAEIDKALPKDEHGNIDMDKADPEKLLEKWNAHKEALSQTPDGLKKWKEEVSRAGERSGIEVKFNDGKSATSTFGKFVTGLMGDVAQSFGFANDGSKMVDKAGVFHLDTCFAPGSKITRLKNKNIRIYGNINSTEINLNEINSNDYEFTNIEEIKIGDVVQSWNENTNLFENKRVTQTFVHEVPQLFFLELDGEEEIHVTWNHPFRRKITDKREEISPFDLRGVNRDIATHEHVMQPSVGITLEKRDAEGTSQQTLTANNSKSSHLTTKSAQTLTSSLTTRSEWVKVEDLKLRDQVLRSDGSWGTVTGIYYYNTEPTKVYNLEVEDNHTYIVGGDTLGIGYVVHNYSKEHEAVFGQIKKLSNDVYKVAKEFAGLEGGTGNEVYQRAVILQQEVKSTNALRESLKTESNALNLEKNKAEAGLELNKRRNSDFLAAIHNPDSNDLPGISELRKQLKNVDPVKGFTKEQMKTVSSWVNTNGLRMIGIQTGAGMGGSPIKAYIAGTASHITGIEEHGKLTNVIKDTNEKIAQHKIKEDNIGKQMIERSERAKADLVKYVQEKHGNDPRYAEVLVEHGLVKKDAFNQNESKVTYDEKMKALGDKIPAGTKKRLDEFTTKIADIRVKQNQLEAASYTQWNKEHPNEPYKRTPDLERRRNDMISQQKTLEKERATIINREVAPFSKEPELHRLEKLGESNSLNEKQKIELTQLRNEKKTHETQVAALFDKDNAKLHSSLENIDLKNSKPMTVSTTQSRFENETIHKLRSKDNAATKQVAWEGKTYQRNVNNETGEVNFEREYKPGVKEEISVTDSGQIKQKLTWNNVFGKPEESVKVFDANGKFLTELSGKEPTKKLDDPNKTITILPNEPQGPIQKSDFNEVKDLIANTNLSTKERLEKIHTLDELEINGKRYVKETVVTETKTPTKVTKQSEVTFFTLQNAGGQTERISFREVDSGYKDANGKTIKTIEMKQVLAEGTVAEDEKRYDRFGNEKPDQDHAGNPPTFAENPKYYQDRMTQIFKEKNIQPELDSDGNLMSYNGRPELVRIANNGFMNITLLTQTQRGQSYLGQTNKEGKPVLYSLPGNRDGDVKDSSACQSHGPAMVMAASGFKMTQEQINQYGKLNVMTTRLMAEAGQLLPGKPKPSQMGIEQQAAMVYRTMGFDIPKDGSLIAMGSSKAPPAPDKLLYEDDPLAYAEVKKHYDEVEVPEFKKQFQKEHLIPWIQEKLAKGEVVVVGGKFAGLDHVITITGVDDNGFVTEDSFGDASTGYASHDGKSNHYKFNDFVLGYGFTLKPNGQKPLTETERKVYWKDVTSYPGLKKQQATLSASIESLEKIVKNTTDEKKREESNRKLEEQRKSLETTKEEVERIRKQWSNIWKPAN</sequence>
<dbReference type="Pfam" id="PF07591">
    <property type="entry name" value="PT-HINT"/>
    <property type="match status" value="1"/>
</dbReference>
<feature type="region of interest" description="Disordered" evidence="2">
    <location>
        <begin position="2481"/>
        <end position="2507"/>
    </location>
</feature>
<dbReference type="PROSITE" id="PS50817">
    <property type="entry name" value="INTEIN_N_TER"/>
    <property type="match status" value="1"/>
</dbReference>